<accession>A0A0E9VLK3</accession>
<dbReference type="AlphaFoldDB" id="A0A0E9VLK3"/>
<proteinExistence type="predicted"/>
<evidence type="ECO:0000313" key="1">
    <source>
        <dbReference type="EMBL" id="JAH78937.1"/>
    </source>
</evidence>
<organism evidence="1">
    <name type="scientific">Anguilla anguilla</name>
    <name type="common">European freshwater eel</name>
    <name type="synonym">Muraena anguilla</name>
    <dbReference type="NCBI Taxonomy" id="7936"/>
    <lineage>
        <taxon>Eukaryota</taxon>
        <taxon>Metazoa</taxon>
        <taxon>Chordata</taxon>
        <taxon>Craniata</taxon>
        <taxon>Vertebrata</taxon>
        <taxon>Euteleostomi</taxon>
        <taxon>Actinopterygii</taxon>
        <taxon>Neopterygii</taxon>
        <taxon>Teleostei</taxon>
        <taxon>Anguilliformes</taxon>
        <taxon>Anguillidae</taxon>
        <taxon>Anguilla</taxon>
    </lineage>
</organism>
<sequence>MDCFLTKYILACWALLRIKPTNVWLQAYSLIT</sequence>
<protein>
    <submittedName>
        <fullName evidence="1">Uncharacterized protein</fullName>
    </submittedName>
</protein>
<dbReference type="EMBL" id="GBXM01029640">
    <property type="protein sequence ID" value="JAH78937.1"/>
    <property type="molecule type" value="Transcribed_RNA"/>
</dbReference>
<reference evidence="1" key="1">
    <citation type="submission" date="2014-11" db="EMBL/GenBank/DDBJ databases">
        <authorList>
            <person name="Amaro Gonzalez C."/>
        </authorList>
    </citation>
    <scope>NUCLEOTIDE SEQUENCE</scope>
</reference>
<name>A0A0E9VLK3_ANGAN</name>
<reference evidence="1" key="2">
    <citation type="journal article" date="2015" name="Fish Shellfish Immunol.">
        <title>Early steps in the European eel (Anguilla anguilla)-Vibrio vulnificus interaction in the gills: Role of the RtxA13 toxin.</title>
        <authorList>
            <person name="Callol A."/>
            <person name="Pajuelo D."/>
            <person name="Ebbesson L."/>
            <person name="Teles M."/>
            <person name="MacKenzie S."/>
            <person name="Amaro C."/>
        </authorList>
    </citation>
    <scope>NUCLEOTIDE SEQUENCE</scope>
</reference>